<proteinExistence type="predicted"/>
<dbReference type="KEGG" id="dba:Dbac_1032"/>
<dbReference type="GO" id="GO:0006313">
    <property type="term" value="P:DNA transposition"/>
    <property type="evidence" value="ECO:0007669"/>
    <property type="project" value="InterPro"/>
</dbReference>
<dbReference type="PANTHER" id="PTHR34322">
    <property type="entry name" value="TRANSPOSASE, Y1_TNP DOMAIN-CONTAINING"/>
    <property type="match status" value="1"/>
</dbReference>
<dbReference type="GO" id="GO:0043565">
    <property type="term" value="F:sequence-specific DNA binding"/>
    <property type="evidence" value="ECO:0007669"/>
    <property type="project" value="InterPro"/>
</dbReference>
<keyword evidence="4" id="KW-1185">Reference proteome</keyword>
<feature type="domain" description="Chromosomal replication initiator DnaA C-terminal" evidence="1">
    <location>
        <begin position="230"/>
        <end position="298"/>
    </location>
</feature>
<dbReference type="PANTHER" id="PTHR34322:SF2">
    <property type="entry name" value="TRANSPOSASE IS200-LIKE DOMAIN-CONTAINING PROTEIN"/>
    <property type="match status" value="1"/>
</dbReference>
<gene>
    <name evidence="3" type="ordered locus">Dbac_1032</name>
</gene>
<protein>
    <recommendedName>
        <fullName evidence="5">Transposase IS200-like domain-containing protein</fullName>
    </recommendedName>
</protein>
<dbReference type="EMBL" id="CP001629">
    <property type="protein sequence ID" value="ACU89145.1"/>
    <property type="molecule type" value="Genomic_DNA"/>
</dbReference>
<dbReference type="SUPFAM" id="SSF143422">
    <property type="entry name" value="Transposase IS200-like"/>
    <property type="match status" value="1"/>
</dbReference>
<accession>C7LQR6</accession>
<dbReference type="AlphaFoldDB" id="C7LQR6"/>
<dbReference type="Gene3D" id="3.30.70.1290">
    <property type="entry name" value="Transposase IS200-like"/>
    <property type="match status" value="1"/>
</dbReference>
<evidence type="ECO:0000313" key="3">
    <source>
        <dbReference type="EMBL" id="ACU89145.1"/>
    </source>
</evidence>
<dbReference type="GO" id="GO:0005524">
    <property type="term" value="F:ATP binding"/>
    <property type="evidence" value="ECO:0007669"/>
    <property type="project" value="InterPro"/>
</dbReference>
<sequence>MARPLRIEFPDAWYHVMNRGRRHEEIFLDSRDYQAFIDLLKAVSEMFNAQVAAYALMPNHYHLLLRTPEGNINRIMRHVGGVYTQTFNRRHDHDGQLFRGRYKAILVDEDEYLLGLVRYIHHNPLKAGIVTALKNYEWISHKGYLSDDDAWAWLYREPVLKRFSNHLDEARSGYLHFMAHDDDEKVEQAFSRMNLPAVLGGKEFIRKIKDRFFTAKTNREVPTAKHLAPSDQEIMTAVLAVYEVEDATLFISRRGSTNEPRDVAIYLLRTLCGQPLQRIAESLSVRNYSTVSTTLTRVERRLAEDAEFKKRLEKVRAVLKKSQRET</sequence>
<dbReference type="eggNOG" id="COG0593">
    <property type="taxonomic scope" value="Bacteria"/>
</dbReference>
<dbReference type="Proteomes" id="UP000002216">
    <property type="component" value="Chromosome"/>
</dbReference>
<dbReference type="OrthoDB" id="5470339at2"/>
<dbReference type="HOGENOM" id="CLU_068226_0_0_7"/>
<name>C7LQR6_DESBD</name>
<dbReference type="GO" id="GO:0006275">
    <property type="term" value="P:regulation of DNA replication"/>
    <property type="evidence" value="ECO:0007669"/>
    <property type="project" value="InterPro"/>
</dbReference>
<dbReference type="InterPro" id="IPR013159">
    <property type="entry name" value="DnaA_C"/>
</dbReference>
<dbReference type="InterPro" id="IPR002686">
    <property type="entry name" value="Transposase_17"/>
</dbReference>
<feature type="domain" description="Transposase IS200-like" evidence="2">
    <location>
        <begin position="9"/>
        <end position="123"/>
    </location>
</feature>
<dbReference type="Pfam" id="PF01797">
    <property type="entry name" value="Y1_Tnp"/>
    <property type="match status" value="1"/>
</dbReference>
<dbReference type="CDD" id="cd06571">
    <property type="entry name" value="Bac_DnaA_C"/>
    <property type="match status" value="1"/>
</dbReference>
<dbReference type="SUPFAM" id="SSF48295">
    <property type="entry name" value="TrpR-like"/>
    <property type="match status" value="1"/>
</dbReference>
<reference evidence="3 4" key="1">
    <citation type="journal article" date="2009" name="Stand. Genomic Sci.">
        <title>Complete genome sequence of Desulfomicrobium baculatum type strain (X).</title>
        <authorList>
            <person name="Copeland A."/>
            <person name="Spring S."/>
            <person name="Goker M."/>
            <person name="Schneider S."/>
            <person name="Lapidus A."/>
            <person name="Del Rio T.G."/>
            <person name="Tice H."/>
            <person name="Cheng J.F."/>
            <person name="Chen F."/>
            <person name="Nolan M."/>
            <person name="Bruce D."/>
            <person name="Goodwin L."/>
            <person name="Pitluck S."/>
            <person name="Ivanova N."/>
            <person name="Mavrommatis K."/>
            <person name="Ovchinnikova G."/>
            <person name="Pati A."/>
            <person name="Chen A."/>
            <person name="Palaniappan K."/>
            <person name="Land M."/>
            <person name="Hauser L."/>
            <person name="Chang Y.J."/>
            <person name="Jeffries C.C."/>
            <person name="Meincke L."/>
            <person name="Sims D."/>
            <person name="Brettin T."/>
            <person name="Detter J.C."/>
            <person name="Han C."/>
            <person name="Chain P."/>
            <person name="Bristow J."/>
            <person name="Eisen J.A."/>
            <person name="Markowitz V."/>
            <person name="Hugenholtz P."/>
            <person name="Kyrpides N.C."/>
            <person name="Klenk H.P."/>
            <person name="Lucas S."/>
        </authorList>
    </citation>
    <scope>NUCLEOTIDE SEQUENCE [LARGE SCALE GENOMIC DNA]</scope>
    <source>
        <strain evidence="4">DSM 4028 / VKM B-1378 / X</strain>
    </source>
</reference>
<dbReference type="SMART" id="SM01321">
    <property type="entry name" value="Y1_Tnp"/>
    <property type="match status" value="1"/>
</dbReference>
<dbReference type="SMART" id="SM00760">
    <property type="entry name" value="Bac_DnaA_C"/>
    <property type="match status" value="1"/>
</dbReference>
<evidence type="ECO:0000259" key="2">
    <source>
        <dbReference type="SMART" id="SM01321"/>
    </source>
</evidence>
<evidence type="ECO:0008006" key="5">
    <source>
        <dbReference type="Google" id="ProtNLM"/>
    </source>
</evidence>
<evidence type="ECO:0000259" key="1">
    <source>
        <dbReference type="SMART" id="SM00760"/>
    </source>
</evidence>
<dbReference type="GO" id="GO:0004803">
    <property type="term" value="F:transposase activity"/>
    <property type="evidence" value="ECO:0007669"/>
    <property type="project" value="InterPro"/>
</dbReference>
<dbReference type="GO" id="GO:0006270">
    <property type="term" value="P:DNA replication initiation"/>
    <property type="evidence" value="ECO:0007669"/>
    <property type="project" value="InterPro"/>
</dbReference>
<organism evidence="3 4">
    <name type="scientific">Desulfomicrobium baculatum (strain DSM 4028 / VKM B-1378 / X)</name>
    <name type="common">Desulfovibrio baculatus</name>
    <dbReference type="NCBI Taxonomy" id="525897"/>
    <lineage>
        <taxon>Bacteria</taxon>
        <taxon>Pseudomonadati</taxon>
        <taxon>Thermodesulfobacteriota</taxon>
        <taxon>Desulfovibrionia</taxon>
        <taxon>Desulfovibrionales</taxon>
        <taxon>Desulfomicrobiaceae</taxon>
        <taxon>Desulfomicrobium</taxon>
    </lineage>
</organism>
<dbReference type="RefSeq" id="WP_015773243.1">
    <property type="nucleotide sequence ID" value="NC_013173.1"/>
</dbReference>
<dbReference type="Pfam" id="PF08299">
    <property type="entry name" value="Bac_DnaA_C"/>
    <property type="match status" value="1"/>
</dbReference>
<evidence type="ECO:0000313" key="4">
    <source>
        <dbReference type="Proteomes" id="UP000002216"/>
    </source>
</evidence>
<dbReference type="InterPro" id="IPR036515">
    <property type="entry name" value="Transposase_17_sf"/>
</dbReference>
<dbReference type="Gene3D" id="1.10.1750.10">
    <property type="match status" value="1"/>
</dbReference>
<dbReference type="InterPro" id="IPR010921">
    <property type="entry name" value="Trp_repressor/repl_initiator"/>
</dbReference>
<dbReference type="eggNOG" id="COG1943">
    <property type="taxonomic scope" value="Bacteria"/>
</dbReference>